<evidence type="ECO:0000259" key="3">
    <source>
        <dbReference type="PROSITE" id="PS51462"/>
    </source>
</evidence>
<protein>
    <submittedName>
        <fullName evidence="4">NUDIX domain-containing protein</fullName>
    </submittedName>
</protein>
<dbReference type="Proteomes" id="UP000509667">
    <property type="component" value="Chromosome"/>
</dbReference>
<dbReference type="PROSITE" id="PS51462">
    <property type="entry name" value="NUDIX"/>
    <property type="match status" value="1"/>
</dbReference>
<accession>A0A7D5P3K6</accession>
<dbReference type="GO" id="GO:0016787">
    <property type="term" value="F:hydrolase activity"/>
    <property type="evidence" value="ECO:0007669"/>
    <property type="project" value="UniProtKB-KW"/>
</dbReference>
<dbReference type="InterPro" id="IPR020084">
    <property type="entry name" value="NUDIX_hydrolase_CS"/>
</dbReference>
<comment type="cofactor">
    <cofactor evidence="1">
        <name>Mg(2+)</name>
        <dbReference type="ChEBI" id="CHEBI:18420"/>
    </cofactor>
</comment>
<dbReference type="InterPro" id="IPR015797">
    <property type="entry name" value="NUDIX_hydrolase-like_dom_sf"/>
</dbReference>
<dbReference type="GeneID" id="56079587"/>
<name>A0A7D5P3K6_9EURY</name>
<dbReference type="OrthoDB" id="346422at2157"/>
<dbReference type="PANTHER" id="PTHR43046">
    <property type="entry name" value="GDP-MANNOSE MANNOSYL HYDROLASE"/>
    <property type="match status" value="1"/>
</dbReference>
<dbReference type="KEGG" id="hrr:HZS55_16950"/>
<dbReference type="PRINTS" id="PR00502">
    <property type="entry name" value="NUDIXFAMILY"/>
</dbReference>
<dbReference type="InterPro" id="IPR020476">
    <property type="entry name" value="Nudix_hydrolase"/>
</dbReference>
<evidence type="ECO:0000256" key="1">
    <source>
        <dbReference type="ARBA" id="ARBA00001946"/>
    </source>
</evidence>
<organism evidence="4 5">
    <name type="scientific">Halosimplex rubrum</name>
    <dbReference type="NCBI Taxonomy" id="869889"/>
    <lineage>
        <taxon>Archaea</taxon>
        <taxon>Methanobacteriati</taxon>
        <taxon>Methanobacteriota</taxon>
        <taxon>Stenosarchaea group</taxon>
        <taxon>Halobacteria</taxon>
        <taxon>Halobacteriales</taxon>
        <taxon>Haloarculaceae</taxon>
        <taxon>Halosimplex</taxon>
    </lineage>
</organism>
<evidence type="ECO:0000256" key="2">
    <source>
        <dbReference type="ARBA" id="ARBA00022801"/>
    </source>
</evidence>
<feature type="domain" description="Nudix hydrolase" evidence="3">
    <location>
        <begin position="57"/>
        <end position="187"/>
    </location>
</feature>
<gene>
    <name evidence="4" type="ORF">HZS55_16950</name>
</gene>
<proteinExistence type="predicted"/>
<keyword evidence="5" id="KW-1185">Reference proteome</keyword>
<dbReference type="RefSeq" id="WP_179911911.1">
    <property type="nucleotide sequence ID" value="NZ_CP058910.1"/>
</dbReference>
<dbReference type="Pfam" id="PF00293">
    <property type="entry name" value="NUDIX"/>
    <property type="match status" value="1"/>
</dbReference>
<dbReference type="AlphaFoldDB" id="A0A7D5P3K6"/>
<reference evidence="4 5" key="1">
    <citation type="submission" date="2020-07" db="EMBL/GenBank/DDBJ databases">
        <title>Halosimplex pelagicum sp. nov. and Halosimplex rubrum sp. nov., isolated from salted brown alga Laminaria, and emended description of the genus Halosimplex.</title>
        <authorList>
            <person name="Cui H."/>
        </authorList>
    </citation>
    <scope>NUCLEOTIDE SEQUENCE [LARGE SCALE GENOMIC DNA]</scope>
    <source>
        <strain evidence="4 5">R27</strain>
    </source>
</reference>
<sequence length="187" mass="21352">MTAVDNLWYLATEARQEAEQVYHRFADEYDDFVEFRTARTVSRDRFRTVAERIEAQGLPYGAHTLAYRPSGELLLVEQAAIDTWVLPGGEVEPDESVREGARRELGEEAGIDVTYDGLGVLGEVRFHSDGHETWGVLPIFEGQAESTDLAVCDPDGEITDARWFDELPENTRDRSVLREWRRDRFGE</sequence>
<evidence type="ECO:0000313" key="5">
    <source>
        <dbReference type="Proteomes" id="UP000509667"/>
    </source>
</evidence>
<evidence type="ECO:0000313" key="4">
    <source>
        <dbReference type="EMBL" id="QLH80043.1"/>
    </source>
</evidence>
<dbReference type="SUPFAM" id="SSF55811">
    <property type="entry name" value="Nudix"/>
    <property type="match status" value="1"/>
</dbReference>
<dbReference type="PROSITE" id="PS00893">
    <property type="entry name" value="NUDIX_BOX"/>
    <property type="match status" value="1"/>
</dbReference>
<dbReference type="PANTHER" id="PTHR43046:SF16">
    <property type="entry name" value="ADP-RIBOSE PYROPHOSPHATASE YJHB-RELATED"/>
    <property type="match status" value="1"/>
</dbReference>
<dbReference type="InterPro" id="IPR000086">
    <property type="entry name" value="NUDIX_hydrolase_dom"/>
</dbReference>
<dbReference type="Gene3D" id="3.90.79.10">
    <property type="entry name" value="Nucleoside Triphosphate Pyrophosphohydrolase"/>
    <property type="match status" value="1"/>
</dbReference>
<dbReference type="EMBL" id="CP058910">
    <property type="protein sequence ID" value="QLH80043.1"/>
    <property type="molecule type" value="Genomic_DNA"/>
</dbReference>
<dbReference type="CDD" id="cd02883">
    <property type="entry name" value="NUDIX_Hydrolase"/>
    <property type="match status" value="1"/>
</dbReference>
<keyword evidence="2" id="KW-0378">Hydrolase</keyword>